<feature type="non-terminal residue" evidence="1">
    <location>
        <position position="1"/>
    </location>
</feature>
<keyword evidence="2" id="KW-1185">Reference proteome</keyword>
<accession>A0ABN7WY80</accession>
<dbReference type="InterPro" id="IPR011009">
    <property type="entry name" value="Kinase-like_dom_sf"/>
</dbReference>
<dbReference type="Proteomes" id="UP000789901">
    <property type="component" value="Unassembled WGS sequence"/>
</dbReference>
<dbReference type="SUPFAM" id="SSF56112">
    <property type="entry name" value="Protein kinase-like (PK-like)"/>
    <property type="match status" value="1"/>
</dbReference>
<feature type="non-terminal residue" evidence="1">
    <location>
        <position position="156"/>
    </location>
</feature>
<evidence type="ECO:0000313" key="1">
    <source>
        <dbReference type="EMBL" id="CAG8842663.1"/>
    </source>
</evidence>
<evidence type="ECO:0000313" key="2">
    <source>
        <dbReference type="Proteomes" id="UP000789901"/>
    </source>
</evidence>
<dbReference type="EMBL" id="CAJVQB010069758">
    <property type="protein sequence ID" value="CAG8842663.1"/>
    <property type="molecule type" value="Genomic_DNA"/>
</dbReference>
<gene>
    <name evidence="1" type="ORF">GMARGA_LOCUS36107</name>
</gene>
<proteinExistence type="predicted"/>
<name>A0ABN7WY80_GIGMA</name>
<reference evidence="1 2" key="1">
    <citation type="submission" date="2021-06" db="EMBL/GenBank/DDBJ databases">
        <authorList>
            <person name="Kallberg Y."/>
            <person name="Tangrot J."/>
            <person name="Rosling A."/>
        </authorList>
    </citation>
    <scope>NUCLEOTIDE SEQUENCE [LARGE SCALE GENOMIC DNA]</scope>
    <source>
        <strain evidence="1 2">120-4 pot B 10/14</strain>
    </source>
</reference>
<comment type="caution">
    <text evidence="1">The sequence shown here is derived from an EMBL/GenBank/DDBJ whole genome shotgun (WGS) entry which is preliminary data.</text>
</comment>
<sequence>RAICQGLRPELPTWTSKDYTNLYKRCVDANFSKRPSIYEIFEIIAKWKKNPKCITELNNSYKLRKKNFLKNKKIHSEAIYISRLFTFENLLTQVKPKSISSQKNHLPSVEEEIDGPPFFFKRGNAFYNGLKRGPAVKIANLIKEILRGEEQSKKVP</sequence>
<dbReference type="Gene3D" id="1.10.510.10">
    <property type="entry name" value="Transferase(Phosphotransferase) domain 1"/>
    <property type="match status" value="1"/>
</dbReference>
<protein>
    <submittedName>
        <fullName evidence="1">31807_t:CDS:1</fullName>
    </submittedName>
</protein>
<organism evidence="1 2">
    <name type="scientific">Gigaspora margarita</name>
    <dbReference type="NCBI Taxonomy" id="4874"/>
    <lineage>
        <taxon>Eukaryota</taxon>
        <taxon>Fungi</taxon>
        <taxon>Fungi incertae sedis</taxon>
        <taxon>Mucoromycota</taxon>
        <taxon>Glomeromycotina</taxon>
        <taxon>Glomeromycetes</taxon>
        <taxon>Diversisporales</taxon>
        <taxon>Gigasporaceae</taxon>
        <taxon>Gigaspora</taxon>
    </lineage>
</organism>